<protein>
    <recommendedName>
        <fullName evidence="12">Polyketide synthase</fullName>
    </recommendedName>
</protein>
<dbReference type="SUPFAM" id="SSF53901">
    <property type="entry name" value="Thiolase-like"/>
    <property type="match status" value="1"/>
</dbReference>
<evidence type="ECO:0000256" key="1">
    <source>
        <dbReference type="ARBA" id="ARBA00022450"/>
    </source>
</evidence>
<dbReference type="InterPro" id="IPR014043">
    <property type="entry name" value="Acyl_transferase_dom"/>
</dbReference>
<dbReference type="SMART" id="SM00827">
    <property type="entry name" value="PKS_AT"/>
    <property type="match status" value="1"/>
</dbReference>
<feature type="compositionally biased region" description="Polar residues" evidence="6">
    <location>
        <begin position="1740"/>
        <end position="1751"/>
    </location>
</feature>
<keyword evidence="1" id="KW-0596">Phosphopantetheine</keyword>
<dbReference type="SUPFAM" id="SSF52151">
    <property type="entry name" value="FabD/lysophospholipase-like"/>
    <property type="match status" value="1"/>
</dbReference>
<dbReference type="Gene3D" id="3.40.50.720">
    <property type="entry name" value="NAD(P)-binding Rossmann-like Domain"/>
    <property type="match status" value="1"/>
</dbReference>
<name>A0AAV9HS96_9PEZI</name>
<dbReference type="SUPFAM" id="SSF51735">
    <property type="entry name" value="NAD(P)-binding Rossmann-fold domains"/>
    <property type="match status" value="1"/>
</dbReference>
<keyword evidence="11" id="KW-1185">Reference proteome</keyword>
<dbReference type="InterPro" id="IPR016036">
    <property type="entry name" value="Malonyl_transacylase_ACP-bd"/>
</dbReference>
<evidence type="ECO:0000259" key="9">
    <source>
        <dbReference type="PROSITE" id="PS52019"/>
    </source>
</evidence>
<dbReference type="InterPro" id="IPR032088">
    <property type="entry name" value="SAT"/>
</dbReference>
<reference evidence="10" key="1">
    <citation type="journal article" date="2023" name="Mol. Phylogenet. Evol.">
        <title>Genome-scale phylogeny and comparative genomics of the fungal order Sordariales.</title>
        <authorList>
            <person name="Hensen N."/>
            <person name="Bonometti L."/>
            <person name="Westerberg I."/>
            <person name="Brannstrom I.O."/>
            <person name="Guillou S."/>
            <person name="Cros-Aarteil S."/>
            <person name="Calhoun S."/>
            <person name="Haridas S."/>
            <person name="Kuo A."/>
            <person name="Mondo S."/>
            <person name="Pangilinan J."/>
            <person name="Riley R."/>
            <person name="LaButti K."/>
            <person name="Andreopoulos B."/>
            <person name="Lipzen A."/>
            <person name="Chen C."/>
            <person name="Yan M."/>
            <person name="Daum C."/>
            <person name="Ng V."/>
            <person name="Clum A."/>
            <person name="Steindorff A."/>
            <person name="Ohm R.A."/>
            <person name="Martin F."/>
            <person name="Silar P."/>
            <person name="Natvig D.O."/>
            <person name="Lalanne C."/>
            <person name="Gautier V."/>
            <person name="Ament-Velasquez S.L."/>
            <person name="Kruys A."/>
            <person name="Hutchinson M.I."/>
            <person name="Powell A.J."/>
            <person name="Barry K."/>
            <person name="Miller A.N."/>
            <person name="Grigoriev I.V."/>
            <person name="Debuchy R."/>
            <person name="Gladieux P."/>
            <person name="Hiltunen Thoren M."/>
            <person name="Johannesson H."/>
        </authorList>
    </citation>
    <scope>NUCLEOTIDE SEQUENCE</scope>
    <source>
        <strain evidence="10">PSN324</strain>
    </source>
</reference>
<dbReference type="InterPro" id="IPR036736">
    <property type="entry name" value="ACP-like_sf"/>
</dbReference>
<dbReference type="Gene3D" id="3.10.129.110">
    <property type="entry name" value="Polyketide synthase dehydratase"/>
    <property type="match status" value="1"/>
</dbReference>
<dbReference type="SMART" id="SM00823">
    <property type="entry name" value="PKS_PP"/>
    <property type="match status" value="2"/>
</dbReference>
<evidence type="ECO:0000256" key="4">
    <source>
        <dbReference type="ARBA" id="ARBA00023315"/>
    </source>
</evidence>
<dbReference type="Gene3D" id="3.40.366.10">
    <property type="entry name" value="Malonyl-Coenzyme A Acyl Carrier Protein, domain 2"/>
    <property type="match status" value="2"/>
</dbReference>
<dbReference type="InterPro" id="IPR001227">
    <property type="entry name" value="Ac_transferase_dom_sf"/>
</dbReference>
<evidence type="ECO:0008006" key="12">
    <source>
        <dbReference type="Google" id="ProtNLM"/>
    </source>
</evidence>
<dbReference type="SUPFAM" id="SSF47336">
    <property type="entry name" value="ACP-like"/>
    <property type="match status" value="2"/>
</dbReference>
<keyword evidence="2" id="KW-0597">Phosphoprotein</keyword>
<dbReference type="PROSITE" id="PS00012">
    <property type="entry name" value="PHOSPHOPANTETHEINE"/>
    <property type="match status" value="1"/>
</dbReference>
<accession>A0AAV9HS96</accession>
<feature type="region of interest" description="C-terminal hotdog fold" evidence="5">
    <location>
        <begin position="1448"/>
        <end position="1595"/>
    </location>
</feature>
<dbReference type="PROSITE" id="PS00606">
    <property type="entry name" value="KS3_1"/>
    <property type="match status" value="1"/>
</dbReference>
<dbReference type="Proteomes" id="UP001321749">
    <property type="component" value="Unassembled WGS sequence"/>
</dbReference>
<dbReference type="InterPro" id="IPR020841">
    <property type="entry name" value="PKS_Beta-ketoAc_synthase_dom"/>
</dbReference>
<dbReference type="Pfam" id="PF02801">
    <property type="entry name" value="Ketoacyl-synt_C"/>
    <property type="match status" value="1"/>
</dbReference>
<dbReference type="InterPro" id="IPR030918">
    <property type="entry name" value="PT_fungal_PKS"/>
</dbReference>
<dbReference type="GO" id="GO:0004312">
    <property type="term" value="F:fatty acid synthase activity"/>
    <property type="evidence" value="ECO:0007669"/>
    <property type="project" value="TreeGrafter"/>
</dbReference>
<evidence type="ECO:0000256" key="3">
    <source>
        <dbReference type="ARBA" id="ARBA00022679"/>
    </source>
</evidence>
<proteinExistence type="predicted"/>
<dbReference type="Pfam" id="PF22621">
    <property type="entry name" value="CurL-like_PKS_C"/>
    <property type="match status" value="1"/>
</dbReference>
<dbReference type="Gene3D" id="1.10.1200.10">
    <property type="entry name" value="ACP-like"/>
    <property type="match status" value="2"/>
</dbReference>
<evidence type="ECO:0000259" key="7">
    <source>
        <dbReference type="PROSITE" id="PS50075"/>
    </source>
</evidence>
<dbReference type="InterPro" id="IPR013120">
    <property type="entry name" value="FAR_NAD-bd"/>
</dbReference>
<dbReference type="PROSITE" id="PS52019">
    <property type="entry name" value="PKS_MFAS_DH"/>
    <property type="match status" value="1"/>
</dbReference>
<organism evidence="10 11">
    <name type="scientific">Cladorrhinum samala</name>
    <dbReference type="NCBI Taxonomy" id="585594"/>
    <lineage>
        <taxon>Eukaryota</taxon>
        <taxon>Fungi</taxon>
        <taxon>Dikarya</taxon>
        <taxon>Ascomycota</taxon>
        <taxon>Pezizomycotina</taxon>
        <taxon>Sordariomycetes</taxon>
        <taxon>Sordariomycetidae</taxon>
        <taxon>Sordariales</taxon>
        <taxon>Podosporaceae</taxon>
        <taxon>Cladorrhinum</taxon>
    </lineage>
</organism>
<gene>
    <name evidence="10" type="ORF">QBC42DRAFT_286296</name>
</gene>
<dbReference type="Pfam" id="PF00550">
    <property type="entry name" value="PP-binding"/>
    <property type="match status" value="2"/>
</dbReference>
<dbReference type="PROSITE" id="PS50075">
    <property type="entry name" value="CARRIER"/>
    <property type="match status" value="2"/>
</dbReference>
<dbReference type="PANTHER" id="PTHR43775">
    <property type="entry name" value="FATTY ACID SYNTHASE"/>
    <property type="match status" value="1"/>
</dbReference>
<dbReference type="GO" id="GO:0044550">
    <property type="term" value="P:secondary metabolite biosynthetic process"/>
    <property type="evidence" value="ECO:0007669"/>
    <property type="project" value="UniProtKB-ARBA"/>
</dbReference>
<feature type="domain" description="Ketosynthase family 3 (KS3)" evidence="8">
    <location>
        <begin position="369"/>
        <end position="804"/>
    </location>
</feature>
<evidence type="ECO:0000256" key="5">
    <source>
        <dbReference type="PROSITE-ProRule" id="PRU01363"/>
    </source>
</evidence>
<evidence type="ECO:0000313" key="10">
    <source>
        <dbReference type="EMBL" id="KAK4462684.1"/>
    </source>
</evidence>
<dbReference type="InterPro" id="IPR050091">
    <property type="entry name" value="PKS_NRPS_Biosynth_Enz"/>
</dbReference>
<feature type="active site" description="Proton donor; for dehydratase activity" evidence="5">
    <location>
        <position position="1508"/>
    </location>
</feature>
<dbReference type="CDD" id="cd00833">
    <property type="entry name" value="PKS"/>
    <property type="match status" value="1"/>
</dbReference>
<keyword evidence="3" id="KW-0808">Transferase</keyword>
<evidence type="ECO:0000313" key="11">
    <source>
        <dbReference type="Proteomes" id="UP001321749"/>
    </source>
</evidence>
<dbReference type="InterPro" id="IPR036291">
    <property type="entry name" value="NAD(P)-bd_dom_sf"/>
</dbReference>
<dbReference type="FunFam" id="3.40.47.10:FF:000031">
    <property type="entry name" value="Sterigmatocystin biosynthesis polyketide synthase"/>
    <property type="match status" value="1"/>
</dbReference>
<comment type="caution">
    <text evidence="10">The sequence shown here is derived from an EMBL/GenBank/DDBJ whole genome shotgun (WGS) entry which is preliminary data.</text>
</comment>
<feature type="compositionally biased region" description="Low complexity" evidence="6">
    <location>
        <begin position="1727"/>
        <end position="1736"/>
    </location>
</feature>
<dbReference type="GO" id="GO:0006633">
    <property type="term" value="P:fatty acid biosynthetic process"/>
    <property type="evidence" value="ECO:0007669"/>
    <property type="project" value="InterPro"/>
</dbReference>
<dbReference type="InterPro" id="IPR049900">
    <property type="entry name" value="PKS_mFAS_DH"/>
</dbReference>
<reference evidence="10" key="2">
    <citation type="submission" date="2023-06" db="EMBL/GenBank/DDBJ databases">
        <authorList>
            <consortium name="Lawrence Berkeley National Laboratory"/>
            <person name="Mondo S.J."/>
            <person name="Hensen N."/>
            <person name="Bonometti L."/>
            <person name="Westerberg I."/>
            <person name="Brannstrom I.O."/>
            <person name="Guillou S."/>
            <person name="Cros-Aarteil S."/>
            <person name="Calhoun S."/>
            <person name="Haridas S."/>
            <person name="Kuo A."/>
            <person name="Pangilinan J."/>
            <person name="Riley R."/>
            <person name="Labutti K."/>
            <person name="Andreopoulos B."/>
            <person name="Lipzen A."/>
            <person name="Chen C."/>
            <person name="Yanf M."/>
            <person name="Daum C."/>
            <person name="Ng V."/>
            <person name="Clum A."/>
            <person name="Steindorff A."/>
            <person name="Ohm R."/>
            <person name="Martin F."/>
            <person name="Silar P."/>
            <person name="Natvig D."/>
            <person name="Lalanne C."/>
            <person name="Gautier V."/>
            <person name="Ament-Velasquez S.L."/>
            <person name="Kruys A."/>
            <person name="Hutchinson M.I."/>
            <person name="Powell A.J."/>
            <person name="Barry K."/>
            <person name="Miller A.N."/>
            <person name="Grigoriev I.V."/>
            <person name="Debuchy R."/>
            <person name="Gladieux P."/>
            <person name="Thoren M.H."/>
            <person name="Johannesson H."/>
        </authorList>
    </citation>
    <scope>NUCLEOTIDE SEQUENCE</scope>
    <source>
        <strain evidence="10">PSN324</strain>
    </source>
</reference>
<evidence type="ECO:0000259" key="8">
    <source>
        <dbReference type="PROSITE" id="PS52004"/>
    </source>
</evidence>
<sequence length="2308" mass="251653">MADQLKLYLFGDQTFVIQPHLQDLLNRKWDNLPLHDLLTKAYDAIRVELYKLPSQLRDELPRFTCLEDLLVWDRSQSGQPSCIALDMALTTLYHLGSFISQADVSYGPQNSRVVGLCTGAFAAAAVSSSKTTSDLVPLGIDAIVAAFRTGMLVTDVAKRVDRTHELDQSWAFLVPGAATADLVKAFSEKSNLPLTSKPYISAYATNGITVSGPPKSLAQLVSSAAFKGVTTKSLPIYGAYHAPHLYSEADTEEILSGLGLYDGTQTIPLLSSTGVRLGSNNTFAVLLNDAVKQALLHPLRWASILEDLQNVLRDAAPKHFSIAAIGTTADHSIYTFLKQTPLRTLVPANYHERSVPSPVSAPDLSTSKKPKLAIIGMSGRFPDAKDNEAFWDILYQGLDVHKPVPALHWDAKTHVDPTGTKKNTSATPFGCWLDNPEAFDARFFNISPREAPQIDPAQRLALMTAYEAIEQAGIVPNATPSTRPDRVGVFYGVTSNDWMETNSAQQIDTYFIPGGNRAFIPGRINYFFKFSGPSYAVDTACSSSLAGVHLACNALWMGDIDTAIAGGTNILTNPDFTSGLDRGHFLSRTGNCKTFDDGADGYCRGEGVGTLIIKRLDDALADKDPILGVILGAYTNHSAESESITRPHAGAQRAIFSKILSESGVTSNTVSYIEMHGTGTQAGDATEMLSVLDTFAPPKSESRRARARNEPLYIGSAKANIGHGEAASGVSSVIKVLQMMRKNTIVPHCGIKTKINHRFPTDLDERNVHIALKPTVWDRSSGPRRVFVNNFSAAGGNSALLIEDAPPRVAPKGKADTRSQWPVAATARAGTSLQGNLRSLLKLLRENPDASLAELSYTTTARRIHHQHRVLFNGSSVADLSAKIETALQNNTGVTRPKSAPRVIFTFTGQGALYAGMGKQLFQESELIRTELRQLDRISQNLGFPSILQVIEADDKADINSFAPLAVQLAGVSLQIALSKLWASWGIIPTAVVGHSLGEYAALNVAGVLSDTDTIFLVGSRARLLEQKCTRDTHAMLVIKGSEQEIAVALNGQQYETACLNSPTETVLAGPNEQVAGLREALTAAGLKSTLLKVPYAFHSSQLDPILEDYIKLASGVTFGKPKLTVIRPLDATIVDSESSGATFGPDYLANHARQPVKMLEALSLAQRNRILTDNSIVLELGPHPAVLGMVKASLGQQVSGLASLQRGRQPWEVLGATLKGLYDAGASINWIEYQRNFPGSHSVVSLPAYSWDLKNYWIQYVNDWSLRKGDAPLVITSQKLESTTIHSVVEEISEGTTTRIIVEADIARKDLSPLVQGHEVDGIPLCTPSVYADIALTLGKYFLERYQVPRNEKLEVDVGDMTISKALILRGDGSKQPLQAHAEADWKTNSALIKFMTFDSKGKLQEHSRCTLRFTDIRAHQKELQNSVAVVKNKLKALHDGIATGETARFNRPMVYRAIRPLARFHDDYRAIDEIVLNSNTLEATSRLSFGTVKREGNYHTHPALIDSLTQSCGFAMNCNDSTDLDNEVFMNHGWGSLQLFEPIDFDKTYTTYTRMLPGADKLWYGDVVIMDGDKVAAFFGQIAIQGVPRRVLKVILSLESGRKTTGGSKPAPAPRPAMHAPTVVAKQVKVVSQPPSQFTTALRIIADESGLDVAELTDSTNFADVGIDSLLSLTISARFKEELDLDVDFSLLFFEHPTVKDLKSFFGGSSATSDDFEDSGPNTISSSSGSSDSGLDTMPTTVGTATPNVQDGCSTPFELDFGRALEIISEESGVAREDLDDDTNFADCGIDSLLSLVITSRFQDAFGLEVAHESLFLECQTVGELRQFLMKEMGVAAPVPISIEIKVTPTPEPVKQAPSAPVTTQVEKELAAREKAVDDLVKKYTAGFQVPTFSSAAPASTGTVVMVTGTTGSLGSHIAYFLAQQENIKQVVCLNREHRDEPNARQYKSMREKGIRFPENLKHKMRVLQTDTAKPLFGLTASEYEELAGSVTHLIHNAWPMSAKRPLEGFESQFQVFRNLLDFGSAAASRRPKSFKFSFQMVSSIGVVGNTGVDEYNATGKKVVVPEARVSTIRSLLTNGYAEAKWGCERMLDETVHKLCPDRFRAMVVRLGQIAGSKTSGYWNPMEHFGFLVKSSQTLNALPDVDGKLFWTPVNDIAETLAELVLADDRAPHPFYHIDNPVGQSWREMNGILAETLHIPKENVIPFDQWLEKVRAAPQRDNPAAMLADFLDSTYLRLSCGGLVLGVKNTLEHSKVLSAVGPVSETVVRKYIHIWKEIGFLKATEQDKANFAADRVRLWGNSGLSN</sequence>
<dbReference type="Gene3D" id="3.30.70.3290">
    <property type="match status" value="1"/>
</dbReference>
<dbReference type="Gene3D" id="3.40.47.10">
    <property type="match status" value="1"/>
</dbReference>
<dbReference type="InterPro" id="IPR006162">
    <property type="entry name" value="Ppantetheine_attach_site"/>
</dbReference>
<dbReference type="FunFam" id="1.10.1200.10:FF:000011">
    <property type="entry name" value="Sterigmatocystin biosynthesis polyketide synthase"/>
    <property type="match status" value="2"/>
</dbReference>
<dbReference type="InterPro" id="IPR016039">
    <property type="entry name" value="Thiolase-like"/>
</dbReference>
<feature type="active site" description="Proton acceptor; for dehydratase activity" evidence="5">
    <location>
        <position position="1319"/>
    </location>
</feature>
<dbReference type="FunFam" id="3.10.129.110:FF:000001">
    <property type="entry name" value="Sterigmatocystin biosynthesis polyketide synthase"/>
    <property type="match status" value="1"/>
</dbReference>
<keyword evidence="4" id="KW-0012">Acyltransferase</keyword>
<feature type="domain" description="Carrier" evidence="7">
    <location>
        <begin position="1637"/>
        <end position="1712"/>
    </location>
</feature>
<dbReference type="InterPro" id="IPR042104">
    <property type="entry name" value="PKS_dehydratase_sf"/>
</dbReference>
<dbReference type="Pfam" id="PF16073">
    <property type="entry name" value="SAT"/>
    <property type="match status" value="1"/>
</dbReference>
<dbReference type="GO" id="GO:0004315">
    <property type="term" value="F:3-oxoacyl-[acyl-carrier-protein] synthase activity"/>
    <property type="evidence" value="ECO:0007669"/>
    <property type="project" value="InterPro"/>
</dbReference>
<feature type="domain" description="PKS/mFAS DH" evidence="9">
    <location>
        <begin position="1287"/>
        <end position="1595"/>
    </location>
</feature>
<dbReference type="InterPro" id="IPR014031">
    <property type="entry name" value="Ketoacyl_synth_C"/>
</dbReference>
<dbReference type="Pfam" id="PF07993">
    <property type="entry name" value="NAD_binding_4"/>
    <property type="match status" value="1"/>
</dbReference>
<dbReference type="InterPro" id="IPR018201">
    <property type="entry name" value="Ketoacyl_synth_AS"/>
</dbReference>
<dbReference type="SUPFAM" id="SSF55048">
    <property type="entry name" value="Probable ACP-binding domain of malonyl-CoA ACP transacylase"/>
    <property type="match status" value="1"/>
</dbReference>
<dbReference type="GO" id="GO:0031177">
    <property type="term" value="F:phosphopantetheine binding"/>
    <property type="evidence" value="ECO:0007669"/>
    <property type="project" value="InterPro"/>
</dbReference>
<dbReference type="PANTHER" id="PTHR43775:SF40">
    <property type="entry name" value="NORSOLORINIC ACID SYNTHASE STCA"/>
    <property type="match status" value="1"/>
</dbReference>
<dbReference type="InterPro" id="IPR020806">
    <property type="entry name" value="PKS_PP-bd"/>
</dbReference>
<feature type="region of interest" description="Disordered" evidence="6">
    <location>
        <begin position="1714"/>
        <end position="1751"/>
    </location>
</feature>
<dbReference type="NCBIfam" id="TIGR04532">
    <property type="entry name" value="PT_fungal_PKS"/>
    <property type="match status" value="1"/>
</dbReference>
<dbReference type="Pfam" id="PF00109">
    <property type="entry name" value="ketoacyl-synt"/>
    <property type="match status" value="1"/>
</dbReference>
<dbReference type="InterPro" id="IPR014030">
    <property type="entry name" value="Ketoacyl_synth_N"/>
</dbReference>
<dbReference type="SMART" id="SM00825">
    <property type="entry name" value="PKS_KS"/>
    <property type="match status" value="1"/>
</dbReference>
<evidence type="ECO:0000256" key="2">
    <source>
        <dbReference type="ARBA" id="ARBA00022553"/>
    </source>
</evidence>
<dbReference type="InterPro" id="IPR016035">
    <property type="entry name" value="Acyl_Trfase/lysoPLipase"/>
</dbReference>
<feature type="domain" description="Carrier" evidence="7">
    <location>
        <begin position="1760"/>
        <end position="1835"/>
    </location>
</feature>
<dbReference type="EMBL" id="MU864969">
    <property type="protein sequence ID" value="KAK4462684.1"/>
    <property type="molecule type" value="Genomic_DNA"/>
</dbReference>
<dbReference type="InterPro" id="IPR009081">
    <property type="entry name" value="PP-bd_ACP"/>
</dbReference>
<feature type="region of interest" description="N-terminal hotdog fold" evidence="5">
    <location>
        <begin position="1287"/>
        <end position="1420"/>
    </location>
</feature>
<dbReference type="PROSITE" id="PS52004">
    <property type="entry name" value="KS3_2"/>
    <property type="match status" value="1"/>
</dbReference>
<evidence type="ECO:0000256" key="6">
    <source>
        <dbReference type="SAM" id="MobiDB-lite"/>
    </source>
</evidence>
<dbReference type="Pfam" id="PF00698">
    <property type="entry name" value="Acyl_transf_1"/>
    <property type="match status" value="1"/>
</dbReference>